<feature type="coiled-coil region" evidence="1">
    <location>
        <begin position="125"/>
        <end position="152"/>
    </location>
</feature>
<proteinExistence type="predicted"/>
<dbReference type="GO" id="GO:0005628">
    <property type="term" value="C:prospore membrane"/>
    <property type="evidence" value="ECO:0007669"/>
    <property type="project" value="TreeGrafter"/>
</dbReference>
<keyword evidence="4" id="KW-1185">Reference proteome</keyword>
<dbReference type="eggNOG" id="ENOG502QRAT">
    <property type="taxonomic scope" value="Eukaryota"/>
</dbReference>
<dbReference type="InterPro" id="IPR011993">
    <property type="entry name" value="PH-like_dom_sf"/>
</dbReference>
<dbReference type="Pfam" id="PF15404">
    <property type="entry name" value="PH_4"/>
    <property type="match status" value="1"/>
</dbReference>
<feature type="domain" description="PH" evidence="2">
    <location>
        <begin position="681"/>
        <end position="851"/>
    </location>
</feature>
<dbReference type="InterPro" id="IPR029217">
    <property type="entry name" value="Spo7_2_N"/>
</dbReference>
<dbReference type="PANTHER" id="PTHR28076">
    <property type="entry name" value="SPORULATION-SPECIFIC PROTEIN 71"/>
    <property type="match status" value="1"/>
</dbReference>
<dbReference type="PROSITE" id="PS50003">
    <property type="entry name" value="PH_DOMAIN"/>
    <property type="match status" value="1"/>
</dbReference>
<sequence>MEAFEIPRKSFTAFRLSYLSTPEISTTSKSVVLGKFPYIWFEDEGHGLLSETVRSAKDKARKALDDSGSEDEFEVQPIVDISSVNRVATNYTYTEMESALTEATVVMRQSRRFKKKMSVATPEPIIGFKEDIVKAEREHRRLRKKFKKLASRSTGRAKRSTKNLGYRIYRSVIRSYRVGEVILKERVLLMVKETNCDTRVNERWREVSIVLRKLAGGAVALQMYKIDDRKESEPQQWDEEKPEVEYELDSEVTANFYSVVDKSLSINIQKSHWCTINIIKFHSQTKSVRWLYFIKQVLGHTFPSDFNIHIPDIGLTLDISLPESMIIDTLRESKHMKIEVLRKDYKVTHSPLIQHLLNEIFTKLGESNDPKVIHWLSTAYRPWFCFRNYDRLEWPSDESEMFFIQNQVFRDYFQLELRTIVSEKRFVEMESIRLEEPTPIEGFLSRLTNSTGNEQSIIRAFYKVQYFSTCDNLLFFTKYYRSTPPAVKMEGIEVFENCEYELDDSNHIDWLDSTKFLMRDRDALVEFQRRGQLIVKADSVIDLTSVVDIQPVELKKIKLAHRVLLGVLWYSNASLVDDEFITDSVFEITTLNGSKIRLQAPNRLVRDEWIRRLTDIRNYWDIKKQDQTERFIQLRKRNMQALKINEYVDSNINQEYNVVALERSQADPYLHAIDSLAICNHLMMSGYLYEKYKKHSNFNRFFVVLSSGKLILYSLYKRSKLTGEWKTVPYFHHELTIALPDCYVYSGFQTESDLVQSHQTLDSSHPGYKALPRIYVDGWKSQEEESVRCFTLWFGRKRSLRTKHDKSIEPRNPNLVKIVSKLGITGQSIVLMARSRQEREMWVSRIDAEIDRYSRLYNL</sequence>
<gene>
    <name evidence="3" type="ORF">CANTEDRAFT_125099</name>
</gene>
<reference evidence="3 4" key="1">
    <citation type="journal article" date="2011" name="Proc. Natl. Acad. Sci. U.S.A.">
        <title>Comparative genomics of xylose-fermenting fungi for enhanced biofuel production.</title>
        <authorList>
            <person name="Wohlbach D.J."/>
            <person name="Kuo A."/>
            <person name="Sato T.K."/>
            <person name="Potts K.M."/>
            <person name="Salamov A.A."/>
            <person name="LaButti K.M."/>
            <person name="Sun H."/>
            <person name="Clum A."/>
            <person name="Pangilinan J.L."/>
            <person name="Lindquist E.A."/>
            <person name="Lucas S."/>
            <person name="Lapidus A."/>
            <person name="Jin M."/>
            <person name="Gunawan C."/>
            <person name="Balan V."/>
            <person name="Dale B.E."/>
            <person name="Jeffries T.W."/>
            <person name="Zinkel R."/>
            <person name="Barry K.W."/>
            <person name="Grigoriev I.V."/>
            <person name="Gasch A.P."/>
        </authorList>
    </citation>
    <scope>NUCLEOTIDE SEQUENCE [LARGE SCALE GENOMIC DNA]</scope>
    <source>
        <strain evidence="4">ATCC 10573 / BCRC 21748 / CBS 615 / JCM 9827 / NBRC 10315 / NRRL Y-1498 / VKM Y-70</strain>
    </source>
</reference>
<dbReference type="PANTHER" id="PTHR28076:SF1">
    <property type="entry name" value="PROSPORE MEMBRANE ADAPTER PROTEIN SPO71"/>
    <property type="match status" value="1"/>
</dbReference>
<dbReference type="STRING" id="590646.G3B9B4"/>
<dbReference type="Pfam" id="PF15407">
    <property type="entry name" value="Spo7_2_N"/>
    <property type="match status" value="1"/>
</dbReference>
<dbReference type="OrthoDB" id="5579281at2759"/>
<dbReference type="InterPro" id="IPR057379">
    <property type="entry name" value="PH_SPO71"/>
</dbReference>
<dbReference type="HOGENOM" id="CLU_003938_1_0_1"/>
<evidence type="ECO:0000256" key="1">
    <source>
        <dbReference type="SAM" id="Coils"/>
    </source>
</evidence>
<dbReference type="InterPro" id="IPR039486">
    <property type="entry name" value="Mug56/Spo71_PH"/>
</dbReference>
<dbReference type="Proteomes" id="UP000000707">
    <property type="component" value="Unassembled WGS sequence"/>
</dbReference>
<accession>G3B9B4</accession>
<protein>
    <recommendedName>
        <fullName evidence="2">PH domain-containing protein</fullName>
    </recommendedName>
</protein>
<dbReference type="InterPro" id="IPR040345">
    <property type="entry name" value="Mug56/Spo71"/>
</dbReference>
<dbReference type="EMBL" id="GL996527">
    <property type="protein sequence ID" value="EGV61859.1"/>
    <property type="molecule type" value="Genomic_DNA"/>
</dbReference>
<dbReference type="Gene3D" id="2.30.29.30">
    <property type="entry name" value="Pleckstrin-homology domain (PH domain)/Phosphotyrosine-binding domain (PTB)"/>
    <property type="match status" value="1"/>
</dbReference>
<dbReference type="InterPro" id="IPR001849">
    <property type="entry name" value="PH_domain"/>
</dbReference>
<dbReference type="SMART" id="SM01316">
    <property type="entry name" value="Spo7_2_N"/>
    <property type="match status" value="1"/>
</dbReference>
<organism evidence="4">
    <name type="scientific">Candida tenuis (strain ATCC 10573 / BCRC 21748 / CBS 615 / JCM 9827 / NBRC 10315 / NRRL Y-1498 / VKM Y-70)</name>
    <name type="common">Yeast</name>
    <name type="synonym">Yamadazyma tenuis</name>
    <dbReference type="NCBI Taxonomy" id="590646"/>
    <lineage>
        <taxon>Eukaryota</taxon>
        <taxon>Fungi</taxon>
        <taxon>Dikarya</taxon>
        <taxon>Ascomycota</taxon>
        <taxon>Saccharomycotina</taxon>
        <taxon>Pichiomycetes</taxon>
        <taxon>Debaryomycetaceae</taxon>
        <taxon>Yamadazyma</taxon>
    </lineage>
</organism>
<evidence type="ECO:0000313" key="3">
    <source>
        <dbReference type="EMBL" id="EGV61859.1"/>
    </source>
</evidence>
<dbReference type="SUPFAM" id="SSF50729">
    <property type="entry name" value="PH domain-like"/>
    <property type="match status" value="2"/>
</dbReference>
<keyword evidence="1" id="KW-0175">Coiled coil</keyword>
<name>G3B9B4_CANTC</name>
<evidence type="ECO:0000313" key="4">
    <source>
        <dbReference type="Proteomes" id="UP000000707"/>
    </source>
</evidence>
<dbReference type="AlphaFoldDB" id="G3B9B4"/>
<dbReference type="Pfam" id="PF23207">
    <property type="entry name" value="PH_SPO71"/>
    <property type="match status" value="1"/>
</dbReference>
<dbReference type="SMART" id="SM00233">
    <property type="entry name" value="PH"/>
    <property type="match status" value="2"/>
</dbReference>
<dbReference type="GO" id="GO:1902657">
    <property type="term" value="P:protein localization to prospore membrane"/>
    <property type="evidence" value="ECO:0007669"/>
    <property type="project" value="InterPro"/>
</dbReference>
<evidence type="ECO:0000259" key="2">
    <source>
        <dbReference type="PROSITE" id="PS50003"/>
    </source>
</evidence>